<dbReference type="Pfam" id="PF05621">
    <property type="entry name" value="TniB"/>
    <property type="match status" value="1"/>
</dbReference>
<dbReference type="AlphaFoldDB" id="A0A7W6NMQ6"/>
<sequence>MKKAHRRFDMLRHTRRQILNGTSLRDEAKCATLIADTQSGKSTIVKAYLERNVVDYCYSSGLFDRDTPASVVSRQQRIVVYVRVSGASTLMSLLEDILRAYKDPRPEYGNLGSKKHRVLNYIQQFRTELLIFDEMNHLRVGAPSINARVEAGRVHNTLKDFLLDGCPAVFVGTTQASEKILSEPQIRARCIEELFLGPLSFRKPEHHTAFKEYCGLFGLMLQRCGLFPERSNFIGDRTLACIYIACGGYLGHAANLFQRAAVYAIEDGSPRIEVRHLSDAADDYTLFNKLAASNPFLELDDGTDDRMAANG</sequence>
<proteinExistence type="predicted"/>
<dbReference type="EMBL" id="JACIEZ010000017">
    <property type="protein sequence ID" value="MBB4067238.1"/>
    <property type="molecule type" value="Genomic_DNA"/>
</dbReference>
<dbReference type="InterPro" id="IPR027417">
    <property type="entry name" value="P-loop_NTPase"/>
</dbReference>
<keyword evidence="2" id="KW-1185">Reference proteome</keyword>
<dbReference type="Proteomes" id="UP000528286">
    <property type="component" value="Unassembled WGS sequence"/>
</dbReference>
<gene>
    <name evidence="1" type="ORF">GGR23_004469</name>
</gene>
<comment type="caution">
    <text evidence="1">The sequence shown here is derived from an EMBL/GenBank/DDBJ whole genome shotgun (WGS) entry which is preliminary data.</text>
</comment>
<organism evidence="1 2">
    <name type="scientific">Gellertiella hungarica</name>
    <dbReference type="NCBI Taxonomy" id="1572859"/>
    <lineage>
        <taxon>Bacteria</taxon>
        <taxon>Pseudomonadati</taxon>
        <taxon>Pseudomonadota</taxon>
        <taxon>Alphaproteobacteria</taxon>
        <taxon>Hyphomicrobiales</taxon>
        <taxon>Rhizobiaceae</taxon>
        <taxon>Gellertiella</taxon>
    </lineage>
</organism>
<reference evidence="1 2" key="1">
    <citation type="submission" date="2020-08" db="EMBL/GenBank/DDBJ databases">
        <title>Genomic Encyclopedia of Type Strains, Phase IV (KMG-IV): sequencing the most valuable type-strain genomes for metagenomic binning, comparative biology and taxonomic classification.</title>
        <authorList>
            <person name="Goeker M."/>
        </authorList>
    </citation>
    <scope>NUCLEOTIDE SEQUENCE [LARGE SCALE GENOMIC DNA]</scope>
    <source>
        <strain evidence="1 2">DSM 29853</strain>
    </source>
</reference>
<dbReference type="Gene3D" id="3.40.50.300">
    <property type="entry name" value="P-loop containing nucleotide triphosphate hydrolases"/>
    <property type="match status" value="1"/>
</dbReference>
<name>A0A7W6NMQ6_9HYPH</name>
<evidence type="ECO:0000313" key="1">
    <source>
        <dbReference type="EMBL" id="MBB4067238.1"/>
    </source>
</evidence>
<dbReference type="SUPFAM" id="SSF52540">
    <property type="entry name" value="P-loop containing nucleoside triphosphate hydrolases"/>
    <property type="match status" value="1"/>
</dbReference>
<protein>
    <recommendedName>
        <fullName evidence="3">AAA+ ATPase domain-containing protein</fullName>
    </recommendedName>
</protein>
<evidence type="ECO:0000313" key="2">
    <source>
        <dbReference type="Proteomes" id="UP000528286"/>
    </source>
</evidence>
<accession>A0A7W6NMQ6</accession>
<evidence type="ECO:0008006" key="3">
    <source>
        <dbReference type="Google" id="ProtNLM"/>
    </source>
</evidence>
<dbReference type="InterPro" id="IPR008868">
    <property type="entry name" value="TniB"/>
</dbReference>